<dbReference type="PANTHER" id="PTHR37418:SF2">
    <property type="entry name" value="3-KETO-5-AMINOHEXANOATE CLEAVAGE ENZYME"/>
    <property type="match status" value="1"/>
</dbReference>
<evidence type="ECO:0000256" key="2">
    <source>
        <dbReference type="ARBA" id="ARBA00022679"/>
    </source>
</evidence>
<sequence length="326" mass="34877">MNPVVVAVAITGSVPRKKDNPAVPISPSEQIESTQQAFEAGATLAHIHVRNDDETPSSDPERFALVQEGIRKHCPGMIVQFSTGGRGRDPSARGSSLYLRPDMASLSTGSVNFPTIVYENSAALVETLATSMKEGGIRPEIEIFDLSHLHGARRLIEAGLIDPRPHVQFVMGVKNAMPADEHVLDILLGELRRLIPKATWTAAGIGRHQAEVMGWALARGADAVRTGLEDNIRVDKTRLAASNAELVTIAGEAVARHGRRVATAVERDPCSGSRGRGYCLRLTCSRLPSAIRRPAFPCAESPGKTSATGAICACRAGDVWNAVLED</sequence>
<evidence type="ECO:0000256" key="3">
    <source>
        <dbReference type="ARBA" id="ARBA00022723"/>
    </source>
</evidence>
<dbReference type="Proteomes" id="UP000063308">
    <property type="component" value="Chromosome"/>
</dbReference>
<evidence type="ECO:0000313" key="6">
    <source>
        <dbReference type="Proteomes" id="UP000063308"/>
    </source>
</evidence>
<accession>A0A0E4BJ17</accession>
<protein>
    <recommendedName>
        <fullName evidence="7">3-keto-5-aminohexanoate cleavage protein</fullName>
    </recommendedName>
</protein>
<dbReference type="Gene3D" id="3.20.20.70">
    <property type="entry name" value="Aldolase class I"/>
    <property type="match status" value="1"/>
</dbReference>
<name>A0A0E4BJ17_9BRAD</name>
<dbReference type="GO" id="GO:0043720">
    <property type="term" value="F:3-keto-5-aminohexanoate cleavage activity"/>
    <property type="evidence" value="ECO:0007669"/>
    <property type="project" value="InterPro"/>
</dbReference>
<dbReference type="InterPro" id="IPR008567">
    <property type="entry name" value="BKACE"/>
</dbReference>
<gene>
    <name evidence="5" type="ORF">NK6_117</name>
</gene>
<evidence type="ECO:0000256" key="1">
    <source>
        <dbReference type="ARBA" id="ARBA00001947"/>
    </source>
</evidence>
<proteinExistence type="predicted"/>
<dbReference type="InterPro" id="IPR013785">
    <property type="entry name" value="Aldolase_TIM"/>
</dbReference>
<keyword evidence="3" id="KW-0479">Metal-binding</keyword>
<evidence type="ECO:0000313" key="5">
    <source>
        <dbReference type="EMBL" id="BAR53308.1"/>
    </source>
</evidence>
<dbReference type="EMBL" id="AP014685">
    <property type="protein sequence ID" value="BAR53308.1"/>
    <property type="molecule type" value="Genomic_DNA"/>
</dbReference>
<evidence type="ECO:0008006" key="7">
    <source>
        <dbReference type="Google" id="ProtNLM"/>
    </source>
</evidence>
<dbReference type="Pfam" id="PF05853">
    <property type="entry name" value="BKACE"/>
    <property type="match status" value="1"/>
</dbReference>
<dbReference type="PANTHER" id="PTHR37418">
    <property type="entry name" value="3-KETO-5-AMINOHEXANOATE CLEAVAGE ENZYME-RELATED"/>
    <property type="match status" value="1"/>
</dbReference>
<reference evidence="5 6" key="1">
    <citation type="submission" date="2014-11" db="EMBL/GenBank/DDBJ databases">
        <title>Symbiosis island explosion on the genome of extra-slow-growing strains of soybean bradyrhizobia with massive insertion sequences.</title>
        <authorList>
            <person name="Iida T."/>
            <person name="Minamisawa K."/>
        </authorList>
    </citation>
    <scope>NUCLEOTIDE SEQUENCE [LARGE SCALE GENOMIC DNA]</scope>
    <source>
        <strain evidence="5 6">NK6</strain>
    </source>
</reference>
<comment type="cofactor">
    <cofactor evidence="1">
        <name>Zn(2+)</name>
        <dbReference type="ChEBI" id="CHEBI:29105"/>
    </cofactor>
</comment>
<dbReference type="GO" id="GO:0046872">
    <property type="term" value="F:metal ion binding"/>
    <property type="evidence" value="ECO:0007669"/>
    <property type="project" value="UniProtKB-KW"/>
</dbReference>
<evidence type="ECO:0000256" key="4">
    <source>
        <dbReference type="ARBA" id="ARBA00022833"/>
    </source>
</evidence>
<dbReference type="AlphaFoldDB" id="A0A0E4BJ17"/>
<organism evidence="5 6">
    <name type="scientific">Bradyrhizobium diazoefficiens</name>
    <dbReference type="NCBI Taxonomy" id="1355477"/>
    <lineage>
        <taxon>Bacteria</taxon>
        <taxon>Pseudomonadati</taxon>
        <taxon>Pseudomonadota</taxon>
        <taxon>Alphaproteobacteria</taxon>
        <taxon>Hyphomicrobiales</taxon>
        <taxon>Nitrobacteraceae</taxon>
        <taxon>Bradyrhizobium</taxon>
    </lineage>
</organism>
<keyword evidence="2" id="KW-0808">Transferase</keyword>
<keyword evidence="4" id="KW-0862">Zinc</keyword>